<sequence length="92" mass="10448">MFSVTQIAKKSVTNAECLFTYRILEHDLPISCTNHAGSLLKNRYLSRHCSKVLYFHCALMVAMTVMPDLSSCSNILHCCRAQSKRKGNFFLC</sequence>
<name>A0ABQ9I5A5_9NEOP</name>
<keyword evidence="2" id="KW-1185">Reference proteome</keyword>
<dbReference type="EMBL" id="JARBHB010000002">
    <property type="protein sequence ID" value="KAJ8891429.1"/>
    <property type="molecule type" value="Genomic_DNA"/>
</dbReference>
<proteinExistence type="predicted"/>
<accession>A0ABQ9I5A5</accession>
<gene>
    <name evidence="1" type="ORF">PR048_003957</name>
</gene>
<organism evidence="1 2">
    <name type="scientific">Dryococelus australis</name>
    <dbReference type="NCBI Taxonomy" id="614101"/>
    <lineage>
        <taxon>Eukaryota</taxon>
        <taxon>Metazoa</taxon>
        <taxon>Ecdysozoa</taxon>
        <taxon>Arthropoda</taxon>
        <taxon>Hexapoda</taxon>
        <taxon>Insecta</taxon>
        <taxon>Pterygota</taxon>
        <taxon>Neoptera</taxon>
        <taxon>Polyneoptera</taxon>
        <taxon>Phasmatodea</taxon>
        <taxon>Verophasmatodea</taxon>
        <taxon>Anareolatae</taxon>
        <taxon>Phasmatidae</taxon>
        <taxon>Eurycanthinae</taxon>
        <taxon>Dryococelus</taxon>
    </lineage>
</organism>
<comment type="caution">
    <text evidence="1">The sequence shown here is derived from an EMBL/GenBank/DDBJ whole genome shotgun (WGS) entry which is preliminary data.</text>
</comment>
<protein>
    <submittedName>
        <fullName evidence="1">Uncharacterized protein</fullName>
    </submittedName>
</protein>
<evidence type="ECO:0000313" key="1">
    <source>
        <dbReference type="EMBL" id="KAJ8891429.1"/>
    </source>
</evidence>
<reference evidence="1 2" key="1">
    <citation type="submission" date="2023-02" db="EMBL/GenBank/DDBJ databases">
        <title>LHISI_Scaffold_Assembly.</title>
        <authorList>
            <person name="Stuart O.P."/>
            <person name="Cleave R."/>
            <person name="Magrath M.J.L."/>
            <person name="Mikheyev A.S."/>
        </authorList>
    </citation>
    <scope>NUCLEOTIDE SEQUENCE [LARGE SCALE GENOMIC DNA]</scope>
    <source>
        <strain evidence="1">Daus_M_001</strain>
        <tissue evidence="1">Leg muscle</tissue>
    </source>
</reference>
<dbReference type="Proteomes" id="UP001159363">
    <property type="component" value="Chromosome 2"/>
</dbReference>
<evidence type="ECO:0000313" key="2">
    <source>
        <dbReference type="Proteomes" id="UP001159363"/>
    </source>
</evidence>